<dbReference type="EMBL" id="AGWN01000001">
    <property type="protein sequence ID" value="EPD30278.1"/>
    <property type="molecule type" value="Genomic_DNA"/>
</dbReference>
<dbReference type="GO" id="GO:0051537">
    <property type="term" value="F:2 iron, 2 sulfur cluster binding"/>
    <property type="evidence" value="ECO:0007669"/>
    <property type="project" value="UniProtKB-KW"/>
</dbReference>
<evidence type="ECO:0000313" key="7">
    <source>
        <dbReference type="Proteomes" id="UP000014387"/>
    </source>
</evidence>
<dbReference type="PANTHER" id="PTHR21496:SF23">
    <property type="entry name" value="3-PHENYLPROPIONATE_CINNAMIC ACID DIOXYGENASE FERREDOXIN SUBUNIT"/>
    <property type="match status" value="1"/>
</dbReference>
<accession>A0A9W5RD60</accession>
<evidence type="ECO:0000256" key="4">
    <source>
        <dbReference type="ARBA" id="ARBA00023014"/>
    </source>
</evidence>
<comment type="caution">
    <text evidence="6">The sequence shown here is derived from an EMBL/GenBank/DDBJ whole genome shotgun (WGS) entry which is preliminary data.</text>
</comment>
<evidence type="ECO:0000256" key="2">
    <source>
        <dbReference type="ARBA" id="ARBA00022723"/>
    </source>
</evidence>
<keyword evidence="3" id="KW-0408">Iron</keyword>
<proteinExistence type="predicted"/>
<dbReference type="PROSITE" id="PS51296">
    <property type="entry name" value="RIESKE"/>
    <property type="match status" value="1"/>
</dbReference>
<dbReference type="GO" id="GO:0016705">
    <property type="term" value="F:oxidoreductase activity, acting on paired donors, with incorporation or reduction of molecular oxygen"/>
    <property type="evidence" value="ECO:0007669"/>
    <property type="project" value="UniProtKB-ARBA"/>
</dbReference>
<dbReference type="Proteomes" id="UP000014387">
    <property type="component" value="Unassembled WGS sequence"/>
</dbReference>
<dbReference type="SUPFAM" id="SSF50022">
    <property type="entry name" value="ISP domain"/>
    <property type="match status" value="1"/>
</dbReference>
<dbReference type="AlphaFoldDB" id="A0A9W5RD60"/>
<evidence type="ECO:0000256" key="3">
    <source>
        <dbReference type="ARBA" id="ARBA00023004"/>
    </source>
</evidence>
<dbReference type="PANTHER" id="PTHR21496">
    <property type="entry name" value="FERREDOXIN-RELATED"/>
    <property type="match status" value="1"/>
</dbReference>
<organism evidence="6 7">
    <name type="scientific">Gleimia europaea ACS-120-V-Col10b</name>
    <dbReference type="NCBI Taxonomy" id="883069"/>
    <lineage>
        <taxon>Bacteria</taxon>
        <taxon>Bacillati</taxon>
        <taxon>Actinomycetota</taxon>
        <taxon>Actinomycetes</taxon>
        <taxon>Actinomycetales</taxon>
        <taxon>Actinomycetaceae</taxon>
        <taxon>Gleimia</taxon>
    </lineage>
</organism>
<gene>
    <name evidence="6" type="ORF">HMPREF9238_00015</name>
</gene>
<dbReference type="Gene3D" id="2.102.10.10">
    <property type="entry name" value="Rieske [2Fe-2S] iron-sulphur domain"/>
    <property type="match status" value="1"/>
</dbReference>
<dbReference type="GO" id="GO:0046872">
    <property type="term" value="F:metal ion binding"/>
    <property type="evidence" value="ECO:0007669"/>
    <property type="project" value="UniProtKB-KW"/>
</dbReference>
<feature type="domain" description="Rieske" evidence="5">
    <location>
        <begin position="3"/>
        <end position="103"/>
    </location>
</feature>
<dbReference type="OrthoDB" id="147178at2"/>
<evidence type="ECO:0000313" key="6">
    <source>
        <dbReference type="EMBL" id="EPD30278.1"/>
    </source>
</evidence>
<keyword evidence="1" id="KW-0001">2Fe-2S</keyword>
<protein>
    <recommendedName>
        <fullName evidence="5">Rieske domain-containing protein</fullName>
    </recommendedName>
</protein>
<sequence>MSFQVACPADLEAGEARMVELTNEAGEELPIAIIRDTVGDWYAIDDTCPHADVSLSEGDISQACVECWAHSAEINLKTGEATLPVTETVRTYPVKLEGQNVLVDLEVE</sequence>
<evidence type="ECO:0000256" key="1">
    <source>
        <dbReference type="ARBA" id="ARBA00022714"/>
    </source>
</evidence>
<keyword evidence="7" id="KW-1185">Reference proteome</keyword>
<reference evidence="6 7" key="1">
    <citation type="submission" date="2013-05" db="EMBL/GenBank/DDBJ databases">
        <title>The Genome Sequence of Actinomyces europaeus ACS-120-V-COL10B.</title>
        <authorList>
            <consortium name="The Broad Institute Genomics Platform"/>
            <person name="Earl A."/>
            <person name="Ward D."/>
            <person name="Feldgarden M."/>
            <person name="Gevers D."/>
            <person name="Saerens B."/>
            <person name="Vaneechoutte M."/>
            <person name="Walker B."/>
            <person name="Young S."/>
            <person name="Zeng Q."/>
            <person name="Gargeya S."/>
            <person name="Fitzgerald M."/>
            <person name="Haas B."/>
            <person name="Abouelleil A."/>
            <person name="Allen A.W."/>
            <person name="Alvarado L."/>
            <person name="Arachchi H.M."/>
            <person name="Berlin A.M."/>
            <person name="Chapman S.B."/>
            <person name="Gainer-Dewar J."/>
            <person name="Goldberg J."/>
            <person name="Griggs A."/>
            <person name="Gujja S."/>
            <person name="Hansen M."/>
            <person name="Howarth C."/>
            <person name="Imamovic A."/>
            <person name="Ireland A."/>
            <person name="Larimer J."/>
            <person name="McCowan C."/>
            <person name="Murphy C."/>
            <person name="Pearson M."/>
            <person name="Poon T.W."/>
            <person name="Priest M."/>
            <person name="Roberts A."/>
            <person name="Saif S."/>
            <person name="Shea T."/>
            <person name="Sisk P."/>
            <person name="Sykes S."/>
            <person name="Wortman J."/>
            <person name="Nusbaum C."/>
            <person name="Birren B."/>
        </authorList>
    </citation>
    <scope>NUCLEOTIDE SEQUENCE [LARGE SCALE GENOMIC DNA]</scope>
    <source>
        <strain evidence="6 7">ACS-120-V-Col10b</strain>
    </source>
</reference>
<keyword evidence="4" id="KW-0411">Iron-sulfur</keyword>
<dbReference type="RefSeq" id="WP_016443390.1">
    <property type="nucleotide sequence ID" value="NZ_KE150266.1"/>
</dbReference>
<evidence type="ECO:0000259" key="5">
    <source>
        <dbReference type="PROSITE" id="PS51296"/>
    </source>
</evidence>
<keyword evidence="2" id="KW-0479">Metal-binding</keyword>
<dbReference type="Pfam" id="PF00355">
    <property type="entry name" value="Rieske"/>
    <property type="match status" value="1"/>
</dbReference>
<name>A0A9W5RD60_9ACTO</name>
<dbReference type="GO" id="GO:0004497">
    <property type="term" value="F:monooxygenase activity"/>
    <property type="evidence" value="ECO:0007669"/>
    <property type="project" value="UniProtKB-ARBA"/>
</dbReference>
<dbReference type="InterPro" id="IPR017941">
    <property type="entry name" value="Rieske_2Fe-2S"/>
</dbReference>
<dbReference type="InterPro" id="IPR036922">
    <property type="entry name" value="Rieske_2Fe-2S_sf"/>
</dbReference>